<evidence type="ECO:0000313" key="3">
    <source>
        <dbReference type="EMBL" id="TYJ53189.1"/>
    </source>
</evidence>
<gene>
    <name evidence="3" type="ORF">B9479_006167</name>
</gene>
<dbReference type="PANTHER" id="PTHR12452:SF0">
    <property type="entry name" value="THIOREDOXIN DOMAIN-CONTAINING PROTEIN 17"/>
    <property type="match status" value="1"/>
</dbReference>
<keyword evidence="4" id="KW-1185">Reference proteome</keyword>
<dbReference type="GO" id="GO:0005829">
    <property type="term" value="C:cytosol"/>
    <property type="evidence" value="ECO:0007669"/>
    <property type="project" value="TreeGrafter"/>
</dbReference>
<protein>
    <recommendedName>
        <fullName evidence="2">Thioredoxin domain-containing protein</fullName>
    </recommendedName>
</protein>
<evidence type="ECO:0000259" key="2">
    <source>
        <dbReference type="Pfam" id="PF06110"/>
    </source>
</evidence>
<dbReference type="InterPro" id="IPR010357">
    <property type="entry name" value="TXNDC17_dom"/>
</dbReference>
<dbReference type="EMBL" id="NIDF01000098">
    <property type="protein sequence ID" value="TYJ53189.1"/>
    <property type="molecule type" value="Genomic_DNA"/>
</dbReference>
<dbReference type="PANTHER" id="PTHR12452">
    <property type="entry name" value="42-9-9 PROTEIN-RELATED"/>
    <property type="match status" value="1"/>
</dbReference>
<dbReference type="InterPro" id="IPR045108">
    <property type="entry name" value="TXNDC17-like"/>
</dbReference>
<comment type="similarity">
    <text evidence="1">Belongs to the thioredoxin family.</text>
</comment>
<organism evidence="3 4">
    <name type="scientific">Cryptococcus floricola</name>
    <dbReference type="NCBI Taxonomy" id="2591691"/>
    <lineage>
        <taxon>Eukaryota</taxon>
        <taxon>Fungi</taxon>
        <taxon>Dikarya</taxon>
        <taxon>Basidiomycota</taxon>
        <taxon>Agaricomycotina</taxon>
        <taxon>Tremellomycetes</taxon>
        <taxon>Tremellales</taxon>
        <taxon>Cryptococcaceae</taxon>
        <taxon>Cryptococcus</taxon>
    </lineage>
</organism>
<evidence type="ECO:0000313" key="4">
    <source>
        <dbReference type="Proteomes" id="UP000322245"/>
    </source>
</evidence>
<feature type="domain" description="Thioredoxin" evidence="2">
    <location>
        <begin position="60"/>
        <end position="137"/>
    </location>
</feature>
<dbReference type="SUPFAM" id="SSF52833">
    <property type="entry name" value="Thioredoxin-like"/>
    <property type="match status" value="1"/>
</dbReference>
<name>A0A5D3ASI8_9TREE</name>
<dbReference type="AlphaFoldDB" id="A0A5D3ASI8"/>
<dbReference type="GO" id="GO:0047134">
    <property type="term" value="F:protein-disulfide reductase [NAD(P)H] activity"/>
    <property type="evidence" value="ECO:0007669"/>
    <property type="project" value="InterPro"/>
</dbReference>
<accession>A0A5D3ASI8</accession>
<reference evidence="3 4" key="1">
    <citation type="submission" date="2017-05" db="EMBL/GenBank/DDBJ databases">
        <title>The Genome Sequence of Tsuchiyaea wingfieldii DSM 27421.</title>
        <authorList>
            <person name="Cuomo C."/>
            <person name="Passer A."/>
            <person name="Billmyre B."/>
            <person name="Heitman J."/>
        </authorList>
    </citation>
    <scope>NUCLEOTIDE SEQUENCE [LARGE SCALE GENOMIC DNA]</scope>
    <source>
        <strain evidence="3 4">DSM 27421</strain>
    </source>
</reference>
<dbReference type="Pfam" id="PF06110">
    <property type="entry name" value="TXD17-like_Trx"/>
    <property type="match status" value="1"/>
</dbReference>
<dbReference type="Gene3D" id="3.40.30.10">
    <property type="entry name" value="Glutaredoxin"/>
    <property type="match status" value="1"/>
</dbReference>
<dbReference type="Proteomes" id="UP000322245">
    <property type="component" value="Unassembled WGS sequence"/>
</dbReference>
<comment type="caution">
    <text evidence="3">The sequence shown here is derived from an EMBL/GenBank/DDBJ whole genome shotgun (WGS) entry which is preliminary data.</text>
</comment>
<dbReference type="InterPro" id="IPR036249">
    <property type="entry name" value="Thioredoxin-like_sf"/>
</dbReference>
<proteinExistence type="inferred from homology"/>
<evidence type="ECO:0000256" key="1">
    <source>
        <dbReference type="ARBA" id="ARBA00008987"/>
    </source>
</evidence>
<sequence length="138" mass="15585">MEFFGREGVKTKGKKPLAEKSRDREFGAAFGQKVSPIFVLSSIFLLLNYIYRNASPDLSDCVAVESTVRDAFDGPAKPNAAVYWVGKIQEWRTANNKARVDWNVNNIPTIVRFDNGKETARLVEDEILDKSKLQAFLK</sequence>